<comment type="caution">
    <text evidence="1">The sequence shown here is derived from an EMBL/GenBank/DDBJ whole genome shotgun (WGS) entry which is preliminary data.</text>
</comment>
<dbReference type="PATRIC" id="fig|1405.8.peg.33"/>
<dbReference type="AlphaFoldDB" id="A0A090Z7T4"/>
<protein>
    <submittedName>
        <fullName evidence="1">Uncharacterized protein</fullName>
    </submittedName>
</protein>
<evidence type="ECO:0000313" key="2">
    <source>
        <dbReference type="Proteomes" id="UP000029389"/>
    </source>
</evidence>
<evidence type="ECO:0000313" key="1">
    <source>
        <dbReference type="EMBL" id="KFN06428.1"/>
    </source>
</evidence>
<dbReference type="EMBL" id="JMQC01000005">
    <property type="protein sequence ID" value="KFN06428.1"/>
    <property type="molecule type" value="Genomic_DNA"/>
</dbReference>
<gene>
    <name evidence="1" type="ORF">DJ93_6084</name>
</gene>
<reference evidence="1 2" key="1">
    <citation type="submission" date="2014-04" db="EMBL/GenBank/DDBJ databases">
        <authorList>
            <person name="Bishop-Lilly K.A."/>
            <person name="Broomall S.M."/>
            <person name="Chain P.S."/>
            <person name="Chertkov O."/>
            <person name="Coyne S.R."/>
            <person name="Daligault H.E."/>
            <person name="Davenport K.W."/>
            <person name="Erkkila T."/>
            <person name="Frey K.G."/>
            <person name="Gibbons H.S."/>
            <person name="Gu W."/>
            <person name="Jaissle J."/>
            <person name="Johnson S.L."/>
            <person name="Koroleva G.I."/>
            <person name="Ladner J.T."/>
            <person name="Lo C.-C."/>
            <person name="Minogue T.D."/>
            <person name="Munk C."/>
            <person name="Palacios G.F."/>
            <person name="Redden C.L."/>
            <person name="Rosenzweig C.N."/>
            <person name="Scholz M.B."/>
            <person name="Teshima H."/>
            <person name="Xu Y."/>
        </authorList>
    </citation>
    <scope>NUCLEOTIDE SEQUENCE [LARGE SCALE GENOMIC DNA]</scope>
    <source>
        <strain evidence="1 2">BHP</strain>
    </source>
</reference>
<dbReference type="RefSeq" id="WP_241484227.1">
    <property type="nucleotide sequence ID" value="NZ_JMQC01000005.1"/>
</dbReference>
<accession>A0A090Z7T4</accession>
<dbReference type="Proteomes" id="UP000029389">
    <property type="component" value="Unassembled WGS sequence"/>
</dbReference>
<proteinExistence type="predicted"/>
<organism evidence="1 2">
    <name type="scientific">Bacillus clarus</name>
    <dbReference type="NCBI Taxonomy" id="2338372"/>
    <lineage>
        <taxon>Bacteria</taxon>
        <taxon>Bacillati</taxon>
        <taxon>Bacillota</taxon>
        <taxon>Bacilli</taxon>
        <taxon>Bacillales</taxon>
        <taxon>Bacillaceae</taxon>
        <taxon>Bacillus</taxon>
        <taxon>Bacillus cereus group</taxon>
    </lineage>
</organism>
<sequence>MEKEKCSAKEAKNAYLRKWRAANRDKVKQYNDRYWEKKAKEMEEQGCQK</sequence>
<name>A0A090Z7T4_9BACI</name>